<dbReference type="Gene3D" id="6.10.280.50">
    <property type="match status" value="1"/>
</dbReference>
<dbReference type="RefSeq" id="WP_005337763.1">
    <property type="nucleotide sequence ID" value="NZ_AP022281.1"/>
</dbReference>
<accession>A0A653L1I9</accession>
<evidence type="ECO:0000313" key="6">
    <source>
        <dbReference type="EMBL" id="RKJ91081.1"/>
    </source>
</evidence>
<dbReference type="EMBL" id="JANLFC010000004">
    <property type="protein sequence ID" value="MCR4446993.1"/>
    <property type="molecule type" value="Genomic_DNA"/>
</dbReference>
<evidence type="ECO:0000313" key="4">
    <source>
        <dbReference type="EMBL" id="MCR4446993.1"/>
    </source>
</evidence>
<name>A0A0T6UDC1_AERVE</name>
<reference evidence="8" key="3">
    <citation type="submission" date="2017-10" db="EMBL/GenBank/DDBJ databases">
        <authorList>
            <person name="Colston S.M."/>
            <person name="Graf J."/>
        </authorList>
    </citation>
    <scope>NUCLEOTIDE SEQUENCE</scope>
    <source>
        <strain evidence="8">BAQ071013-135</strain>
    </source>
</reference>
<reference evidence="6 14" key="5">
    <citation type="submission" date="2018-09" db="EMBL/GenBank/DDBJ databases">
        <title>Genome sequencing of Aeromonas veronii MS-17-88.</title>
        <authorList>
            <person name="Tekedar H.C."/>
            <person name="Arick M.A."/>
            <person name="Hsu C.-Y."/>
            <person name="Thrash A."/>
            <person name="Karsi A."/>
            <person name="Lawrence M.L."/>
            <person name="Abdelhamed H."/>
        </authorList>
    </citation>
    <scope>NUCLEOTIDE SEQUENCE [LARGE SCALE GENOMIC DNA]</scope>
    <source>
        <strain evidence="6 14">MS 17-88</strain>
    </source>
</reference>
<evidence type="ECO:0000313" key="17">
    <source>
        <dbReference type="Proteomes" id="UP000439123"/>
    </source>
</evidence>
<reference evidence="7 15" key="8">
    <citation type="submission" date="2019-04" db="EMBL/GenBank/DDBJ databases">
        <title>Comparative genomics of Aeromonas veronii strains pathogenic to fish.</title>
        <authorList>
            <person name="Cascarano M.C."/>
            <person name="Smyrli M."/>
            <person name="Katharios P."/>
        </authorList>
    </citation>
    <scope>NUCLEOTIDE SEQUENCE [LARGE SCALE GENOMIC DNA]</scope>
    <source>
        <strain evidence="7 15">XU1</strain>
    </source>
</reference>
<dbReference type="Proteomes" id="UP000241986">
    <property type="component" value="Unassembled WGS sequence"/>
</dbReference>
<reference evidence="10 17" key="9">
    <citation type="submission" date="2019-10" db="EMBL/GenBank/DDBJ databases">
        <authorList>
            <person name="Karimi E."/>
        </authorList>
    </citation>
    <scope>NUCLEOTIDE SEQUENCE [LARGE SCALE GENOMIC DNA]</scope>
    <source>
        <strain evidence="10">Aeromonas sp. 8C</strain>
    </source>
</reference>
<evidence type="ECO:0000256" key="1">
    <source>
        <dbReference type="SAM" id="Coils"/>
    </source>
</evidence>
<dbReference type="Proteomes" id="UP001204061">
    <property type="component" value="Unassembled WGS sequence"/>
</dbReference>
<keyword evidence="1" id="KW-0175">Coiled coil</keyword>
<gene>
    <name evidence="10" type="primary">ydcH</name>
    <name evidence="10" type="ORF">AERO8C_20427</name>
    <name evidence="8" type="ORF">CF123_05850</name>
    <name evidence="9" type="ORF">CJF24_03085</name>
    <name evidence="6" type="ORF">D6R50_00160</name>
    <name evidence="5" type="ORF">DAA48_01475</name>
    <name evidence="7" type="ORF">E8Q35_07730</name>
    <name evidence="3" type="ORF">EFI48_08010</name>
    <name evidence="4" type="ORF">NS965_01135</name>
    <name evidence="2" type="ORF">WM43_19625</name>
</gene>
<dbReference type="Proteomes" id="UP000309618">
    <property type="component" value="Unassembled WGS sequence"/>
</dbReference>
<reference evidence="9 16" key="2">
    <citation type="submission" date="2017-08" db="EMBL/GenBank/DDBJ databases">
        <title>Aeromonas veronii bv sobria strain NS22 whole genome sequencing.</title>
        <authorList>
            <person name="Katharios P."/>
            <person name="Ha V.Q."/>
            <person name="Smyrli M."/>
        </authorList>
    </citation>
    <scope>NUCLEOTIDE SEQUENCE [LARGE SCALE GENOMIC DNA]</scope>
    <source>
        <strain evidence="9 16">NS22</strain>
    </source>
</reference>
<keyword evidence="16" id="KW-1185">Reference proteome</keyword>
<evidence type="ECO:0000313" key="15">
    <source>
        <dbReference type="Proteomes" id="UP000309618"/>
    </source>
</evidence>
<dbReference type="AlphaFoldDB" id="A0A0T6UDC1"/>
<dbReference type="Proteomes" id="UP000796104">
    <property type="component" value="Unassembled WGS sequence"/>
</dbReference>
<evidence type="ECO:0000313" key="12">
    <source>
        <dbReference type="Proteomes" id="UP000241986"/>
    </source>
</evidence>
<reference evidence="3 13" key="6">
    <citation type="submission" date="2018-11" db="EMBL/GenBank/DDBJ databases">
        <title>Complete genome sequence of multidrug-resistant Aeromonas veronii strain MS-18-37.</title>
        <authorList>
            <person name="Abdelhamed H."/>
            <person name="Lawrence M."/>
            <person name="Waldbieser G."/>
        </authorList>
    </citation>
    <scope>NUCLEOTIDE SEQUENCE [LARGE SCALE GENOMIC DNA]</scope>
    <source>
        <strain evidence="3 13">MS-18-37</strain>
    </source>
</reference>
<dbReference type="Proteomes" id="UP000439123">
    <property type="component" value="Unassembled WGS sequence"/>
</dbReference>
<dbReference type="EMBL" id="NQMC01000005">
    <property type="protein sequence ID" value="TYD47677.1"/>
    <property type="molecule type" value="Genomic_DNA"/>
</dbReference>
<evidence type="ECO:0000313" key="9">
    <source>
        <dbReference type="EMBL" id="TYD47677.1"/>
    </source>
</evidence>
<evidence type="ECO:0000313" key="13">
    <source>
        <dbReference type="Proteomes" id="UP000267614"/>
    </source>
</evidence>
<dbReference type="Proteomes" id="UP000323129">
    <property type="component" value="Unassembled WGS sequence"/>
</dbReference>
<evidence type="ECO:0000313" key="2">
    <source>
        <dbReference type="EMBL" id="ANB54703.1"/>
    </source>
</evidence>
<evidence type="ECO:0000313" key="16">
    <source>
        <dbReference type="Proteomes" id="UP000323129"/>
    </source>
</evidence>
<evidence type="ECO:0000313" key="3">
    <source>
        <dbReference type="EMBL" id="AYV36763.1"/>
    </source>
</evidence>
<sequence length="71" mass="8621">MFPEYRELISKLKSSDVHFQKKFDLHNDLDAEIRKLEKHHASDYSAEVRDLKKQKLKLKEEIYDILKQHPQ</sequence>
<evidence type="ECO:0000313" key="8">
    <source>
        <dbReference type="EMBL" id="TND55425.1"/>
    </source>
</evidence>
<dbReference type="Proteomes" id="UP000267614">
    <property type="component" value="Chromosome"/>
</dbReference>
<accession>A0A318DTP7</accession>
<dbReference type="OMA" id="MFHEYRD"/>
<feature type="coiled-coil region" evidence="1">
    <location>
        <begin position="41"/>
        <end position="68"/>
    </location>
</feature>
<dbReference type="OrthoDB" id="5616367at2"/>
<dbReference type="Pfam" id="PF04325">
    <property type="entry name" value="DUF465"/>
    <property type="match status" value="1"/>
</dbReference>
<evidence type="ECO:0000313" key="10">
    <source>
        <dbReference type="EMBL" id="VXA85320.1"/>
    </source>
</evidence>
<dbReference type="Proteomes" id="UP000076809">
    <property type="component" value="Chromosome"/>
</dbReference>
<evidence type="ECO:0000313" key="11">
    <source>
        <dbReference type="Proteomes" id="UP000076809"/>
    </source>
</evidence>
<evidence type="ECO:0000313" key="14">
    <source>
        <dbReference type="Proteomes" id="UP000281725"/>
    </source>
</evidence>
<dbReference type="InterPro" id="IPR038444">
    <property type="entry name" value="DUF465_sf"/>
</dbReference>
<dbReference type="STRING" id="654.AMS64_12965"/>
<reference evidence="5 12" key="4">
    <citation type="submission" date="2018-03" db="EMBL/GenBank/DDBJ databases">
        <title>Aeromonas veronii whole genome sequencing and analysis.</title>
        <authorList>
            <person name="Xie H."/>
            <person name="Liu T."/>
            <person name="Wang K."/>
        </authorList>
    </citation>
    <scope>NUCLEOTIDE SEQUENCE [LARGE SCALE GENOMIC DNA]</scope>
    <source>
        <strain evidence="5 12">XH.VA.1</strain>
    </source>
</reference>
<reference evidence="2 11" key="1">
    <citation type="journal article" date="2016" name="J. Clin. Microbiol.">
        <title>Detection and Whole-Genome Sequencing of Carbapenemase-Producing Aeromonas hydrophila Isolates from Routine Perirectal Surveillance Culture.</title>
        <authorList>
            <person name="Hughes H.Y."/>
            <person name="Conlan S.P."/>
            <person name="Lau A.F."/>
            <person name="Dekker J.P."/>
            <person name="Michelin A.V."/>
            <person name="Youn J.H."/>
            <person name="Henderson D.K."/>
            <person name="Frank K.M."/>
            <person name="Segre J.A."/>
            <person name="Palmore T.N."/>
        </authorList>
    </citation>
    <scope>NUCLEOTIDE SEQUENCE [LARGE SCALE GENOMIC DNA]</scope>
    <source>
        <strain evidence="2 11">AVNIH1</strain>
    </source>
</reference>
<dbReference type="EMBL" id="PZKL01000010">
    <property type="protein sequence ID" value="PTH82768.1"/>
    <property type="molecule type" value="Genomic_DNA"/>
</dbReference>
<dbReference type="EMBL" id="CP014774">
    <property type="protein sequence ID" value="ANB54703.1"/>
    <property type="molecule type" value="Genomic_DNA"/>
</dbReference>
<evidence type="ECO:0000313" key="7">
    <source>
        <dbReference type="EMBL" id="THJ46161.1"/>
    </source>
</evidence>
<dbReference type="EMBL" id="CP033604">
    <property type="protein sequence ID" value="AYV36763.1"/>
    <property type="molecule type" value="Genomic_DNA"/>
</dbReference>
<dbReference type="GeneID" id="60844502"/>
<reference evidence="4" key="10">
    <citation type="submission" date="2022-08" db="EMBL/GenBank/DDBJ databases">
        <title>A global survey of hypervirulent Aeromonas hydrophila identified this emerging pathogen in farmed fish in the lower Mekong River basin.</title>
        <authorList>
            <person name="Xu T."/>
            <person name="Rasmussen-Ivey C.R."/>
            <person name="Moen F.S."/>
            <person name="Fernandez Bravo A."/>
            <person name="Lamy B."/>
            <person name="Beaz-Hidalgo R."/>
            <person name="Khan C.D."/>
            <person name="Castro Escarpulli G."/>
            <person name="Yasin I.S.M."/>
            <person name="Figueras M.J."/>
            <person name="Azzam Sayuti M."/>
            <person name="Karim M.M."/>
            <person name="Alam K.M."/>
            <person name="Le T.T.T."/>
            <person name="Thao N.H.P."/>
            <person name="Addo S."/>
            <person name="Duodu S."/>
            <person name="Ali S."/>
            <person name="Mey S."/>
            <person name="Somony T."/>
            <person name="Liles M.R."/>
        </authorList>
    </citation>
    <scope>NUCLEOTIDE SEQUENCE</scope>
    <source>
        <strain evidence="4">0.14</strain>
    </source>
</reference>
<evidence type="ECO:0000313" key="5">
    <source>
        <dbReference type="EMBL" id="PTH82768.1"/>
    </source>
</evidence>
<dbReference type="EMBL" id="CABWLC010000012">
    <property type="protein sequence ID" value="VXA85320.1"/>
    <property type="molecule type" value="Genomic_DNA"/>
</dbReference>
<dbReference type="EMBL" id="RAWX01000001">
    <property type="protein sequence ID" value="RKJ91081.1"/>
    <property type="molecule type" value="Genomic_DNA"/>
</dbReference>
<dbReference type="Proteomes" id="UP000281725">
    <property type="component" value="Unassembled WGS sequence"/>
</dbReference>
<dbReference type="InterPro" id="IPR007420">
    <property type="entry name" value="DUF465"/>
</dbReference>
<protein>
    <submittedName>
        <fullName evidence="3">DUF465 domain-containing protein</fullName>
    </submittedName>
</protein>
<proteinExistence type="predicted"/>
<accession>A0A0T6UDC1</accession>
<dbReference type="EMBL" id="SSUX01000004">
    <property type="protein sequence ID" value="THJ46161.1"/>
    <property type="molecule type" value="Genomic_DNA"/>
</dbReference>
<organism evidence="10 17">
    <name type="scientific">Aeromonas veronii</name>
    <dbReference type="NCBI Taxonomy" id="654"/>
    <lineage>
        <taxon>Bacteria</taxon>
        <taxon>Pseudomonadati</taxon>
        <taxon>Pseudomonadota</taxon>
        <taxon>Gammaproteobacteria</taxon>
        <taxon>Aeromonadales</taxon>
        <taxon>Aeromonadaceae</taxon>
        <taxon>Aeromonas</taxon>
    </lineage>
</organism>
<dbReference type="EMBL" id="PDXJ01000007">
    <property type="protein sequence ID" value="TND55425.1"/>
    <property type="molecule type" value="Genomic_DNA"/>
</dbReference>
<reference evidence="8" key="7">
    <citation type="journal article" date="2019" name="PLoS ONE">
        <title>Identification and characterization of putative Aeromonas spp. T3SS effectors.</title>
        <authorList>
            <person name="Rangel L.T."/>
            <person name="Marden J."/>
            <person name="Colston S."/>
            <person name="Setubal J.C."/>
            <person name="Graf J."/>
            <person name="Gogarten J.P."/>
        </authorList>
    </citation>
    <scope>NUCLEOTIDE SEQUENCE</scope>
    <source>
        <strain evidence="8">BAQ071013-135</strain>
    </source>
</reference>